<evidence type="ECO:0000313" key="3">
    <source>
        <dbReference type="Proteomes" id="UP001456524"/>
    </source>
</evidence>
<name>A0ABR1XL85_9PEZI</name>
<dbReference type="Gene3D" id="3.40.1190.20">
    <property type="match status" value="1"/>
</dbReference>
<evidence type="ECO:0000313" key="2">
    <source>
        <dbReference type="EMBL" id="KAK8159505.1"/>
    </source>
</evidence>
<dbReference type="InterPro" id="IPR011611">
    <property type="entry name" value="PfkB_dom"/>
</dbReference>
<keyword evidence="3" id="KW-1185">Reference proteome</keyword>
<dbReference type="Proteomes" id="UP001456524">
    <property type="component" value="Unassembled WGS sequence"/>
</dbReference>
<evidence type="ECO:0000259" key="1">
    <source>
        <dbReference type="Pfam" id="PF00294"/>
    </source>
</evidence>
<dbReference type="PANTHER" id="PTHR47098:SF2">
    <property type="entry name" value="PROTEIN MAK32"/>
    <property type="match status" value="1"/>
</dbReference>
<organism evidence="2 3">
    <name type="scientific">Phyllosticta citrichinensis</name>
    <dbReference type="NCBI Taxonomy" id="1130410"/>
    <lineage>
        <taxon>Eukaryota</taxon>
        <taxon>Fungi</taxon>
        <taxon>Dikarya</taxon>
        <taxon>Ascomycota</taxon>
        <taxon>Pezizomycotina</taxon>
        <taxon>Dothideomycetes</taxon>
        <taxon>Dothideomycetes incertae sedis</taxon>
        <taxon>Botryosphaeriales</taxon>
        <taxon>Phyllostictaceae</taxon>
        <taxon>Phyllosticta</taxon>
    </lineage>
</organism>
<sequence>MQQHLDRDSSEPPLPESTLLDTLSYINMADDDAPAIDFVSLGMFILDDIEFLPPKPPVRDVIGGAGAYSAMGARIMSPPPLSTSVGWIVDEGSDFPAQVRQTIESWETHCLFRQTPDRLTTRGWNGYGENEHRAFKYLTPKLRIHHDSLDDNLLESKSYHLICSPSRAIDLAANILRRRKDLSARTDRSLPSPLFIWEPVPDRCTPEELETCLQALQHVHVVSPNHGELGAFYGQSTTQANGDVDREAVQDCCEKWLASGIGEDGSGAVVVRAGKDGCYVASRSKKLWLPAYHRDPSKVVDPTGGGNGFLGGLAVGLVRGGASSGVQNLEEAAVWGNVAASFCIEQVGMPKLEPGEVWNGDRVEDRVRRYRETLEAV</sequence>
<protein>
    <submittedName>
        <fullName evidence="2">Ribokinase-like protein</fullName>
    </submittedName>
</protein>
<reference evidence="2 3" key="1">
    <citation type="journal article" date="2022" name="G3 (Bethesda)">
        <title>Enemy or ally: a genomic approach to elucidate the lifestyle of Phyllosticta citrichinaensis.</title>
        <authorList>
            <person name="Buijs V.A."/>
            <person name="Groenewald J.Z."/>
            <person name="Haridas S."/>
            <person name="LaButti K.M."/>
            <person name="Lipzen A."/>
            <person name="Martin F.M."/>
            <person name="Barry K."/>
            <person name="Grigoriev I.V."/>
            <person name="Crous P.W."/>
            <person name="Seidl M.F."/>
        </authorList>
    </citation>
    <scope>NUCLEOTIDE SEQUENCE [LARGE SCALE GENOMIC DNA]</scope>
    <source>
        <strain evidence="2 3">CBS 129764</strain>
    </source>
</reference>
<gene>
    <name evidence="2" type="ORF">IWX90DRAFT_440599</name>
</gene>
<dbReference type="EMBL" id="JBBWUH010000008">
    <property type="protein sequence ID" value="KAK8159505.1"/>
    <property type="molecule type" value="Genomic_DNA"/>
</dbReference>
<comment type="caution">
    <text evidence="2">The sequence shown here is derived from an EMBL/GenBank/DDBJ whole genome shotgun (WGS) entry which is preliminary data.</text>
</comment>
<proteinExistence type="predicted"/>
<feature type="domain" description="Carbohydrate kinase PfkB" evidence="1">
    <location>
        <begin position="209"/>
        <end position="348"/>
    </location>
</feature>
<dbReference type="Pfam" id="PF00294">
    <property type="entry name" value="PfkB"/>
    <property type="match status" value="1"/>
</dbReference>
<dbReference type="SUPFAM" id="SSF53613">
    <property type="entry name" value="Ribokinase-like"/>
    <property type="match status" value="1"/>
</dbReference>
<accession>A0ABR1XL85</accession>
<dbReference type="PANTHER" id="PTHR47098">
    <property type="entry name" value="PROTEIN MAK32"/>
    <property type="match status" value="1"/>
</dbReference>
<dbReference type="InterPro" id="IPR029056">
    <property type="entry name" value="Ribokinase-like"/>
</dbReference>